<dbReference type="Gene3D" id="2.60.40.1180">
    <property type="entry name" value="Golgi alpha-mannosidase II"/>
    <property type="match status" value="1"/>
</dbReference>
<feature type="chain" id="PRO_5045213402" evidence="5">
    <location>
        <begin position="22"/>
        <end position="473"/>
    </location>
</feature>
<dbReference type="Pfam" id="PF02055">
    <property type="entry name" value="Glyco_hydro_30"/>
    <property type="match status" value="1"/>
</dbReference>
<evidence type="ECO:0000313" key="8">
    <source>
        <dbReference type="EMBL" id="MDN3491567.1"/>
    </source>
</evidence>
<keyword evidence="3 4" id="KW-0378">Hydrolase</keyword>
<dbReference type="SUPFAM" id="SSF51445">
    <property type="entry name" value="(Trans)glycosidases"/>
    <property type="match status" value="1"/>
</dbReference>
<evidence type="ECO:0000259" key="7">
    <source>
        <dbReference type="Pfam" id="PF17189"/>
    </source>
</evidence>
<evidence type="ECO:0000313" key="9">
    <source>
        <dbReference type="Proteomes" id="UP001231197"/>
    </source>
</evidence>
<gene>
    <name evidence="8" type="ORF">QMA06_02465</name>
</gene>
<keyword evidence="4" id="KW-0326">Glycosidase</keyword>
<dbReference type="InterPro" id="IPR017853">
    <property type="entry name" value="GH"/>
</dbReference>
<keyword evidence="2 5" id="KW-0732">Signal</keyword>
<dbReference type="RefSeq" id="WP_290205266.1">
    <property type="nucleotide sequence ID" value="NZ_JASDDK010000001.1"/>
</dbReference>
<comment type="similarity">
    <text evidence="1 4">Belongs to the glycosyl hydrolase 30 family.</text>
</comment>
<proteinExistence type="inferred from homology"/>
<dbReference type="PROSITE" id="PS51257">
    <property type="entry name" value="PROKAR_LIPOPROTEIN"/>
    <property type="match status" value="1"/>
</dbReference>
<dbReference type="GO" id="GO:0016787">
    <property type="term" value="F:hydrolase activity"/>
    <property type="evidence" value="ECO:0007669"/>
    <property type="project" value="UniProtKB-KW"/>
</dbReference>
<evidence type="ECO:0000256" key="5">
    <source>
        <dbReference type="SAM" id="SignalP"/>
    </source>
</evidence>
<dbReference type="InterPro" id="IPR013780">
    <property type="entry name" value="Glyco_hydro_b"/>
</dbReference>
<dbReference type="PANTHER" id="PTHR11069:SF23">
    <property type="entry name" value="LYSOSOMAL ACID GLUCOSYLCERAMIDASE"/>
    <property type="match status" value="1"/>
</dbReference>
<evidence type="ECO:0000256" key="1">
    <source>
        <dbReference type="ARBA" id="ARBA00005382"/>
    </source>
</evidence>
<dbReference type="Pfam" id="PF17189">
    <property type="entry name" value="Glyco_hydro_30C"/>
    <property type="match status" value="1"/>
</dbReference>
<accession>A0ABT7ZRE7</accession>
<dbReference type="PANTHER" id="PTHR11069">
    <property type="entry name" value="GLUCOSYLCERAMIDASE"/>
    <property type="match status" value="1"/>
</dbReference>
<organism evidence="8 9">
    <name type="scientific">Winogradskyella bathintestinalis</name>
    <dbReference type="NCBI Taxonomy" id="3035208"/>
    <lineage>
        <taxon>Bacteria</taxon>
        <taxon>Pseudomonadati</taxon>
        <taxon>Bacteroidota</taxon>
        <taxon>Flavobacteriia</taxon>
        <taxon>Flavobacteriales</taxon>
        <taxon>Flavobacteriaceae</taxon>
        <taxon>Winogradskyella</taxon>
    </lineage>
</organism>
<dbReference type="Proteomes" id="UP001231197">
    <property type="component" value="Unassembled WGS sequence"/>
</dbReference>
<feature type="signal peptide" evidence="5">
    <location>
        <begin position="1"/>
        <end position="21"/>
    </location>
</feature>
<reference evidence="8 9" key="1">
    <citation type="journal article" date="2023" name="Int. J. Syst. Evol. Microbiol.">
        <title>Winogradskyella bathintestinalis sp. nov., isolated from the intestine of the deep-sea loosejaw dragonfish, Malacosteus niger.</title>
        <authorList>
            <person name="Uniacke-Lowe S."/>
            <person name="Johnson C.N."/>
            <person name="Stanton C."/>
            <person name="Hill C."/>
            <person name="Ross P."/>
        </authorList>
    </citation>
    <scope>NUCLEOTIDE SEQUENCE [LARGE SCALE GENOMIC DNA]</scope>
    <source>
        <strain evidence="8 9">APC 3343</strain>
    </source>
</reference>
<keyword evidence="9" id="KW-1185">Reference proteome</keyword>
<dbReference type="EMBL" id="JASDDK010000001">
    <property type="protein sequence ID" value="MDN3491567.1"/>
    <property type="molecule type" value="Genomic_DNA"/>
</dbReference>
<dbReference type="InterPro" id="IPR033452">
    <property type="entry name" value="GH30_C"/>
</dbReference>
<name>A0ABT7ZRE7_9FLAO</name>
<evidence type="ECO:0000256" key="4">
    <source>
        <dbReference type="RuleBase" id="RU361188"/>
    </source>
</evidence>
<dbReference type="InterPro" id="IPR001139">
    <property type="entry name" value="Glyco_hydro_30"/>
</dbReference>
<evidence type="ECO:0000259" key="6">
    <source>
        <dbReference type="Pfam" id="PF02055"/>
    </source>
</evidence>
<dbReference type="Gene3D" id="3.20.20.80">
    <property type="entry name" value="Glycosidases"/>
    <property type="match status" value="1"/>
</dbReference>
<feature type="domain" description="Glycosyl hydrolase family 30 TIM-barrel" evidence="6">
    <location>
        <begin position="81"/>
        <end position="409"/>
    </location>
</feature>
<dbReference type="PRINTS" id="PR00843">
    <property type="entry name" value="GLHYDRLASE30"/>
</dbReference>
<evidence type="ECO:0000256" key="2">
    <source>
        <dbReference type="ARBA" id="ARBA00022729"/>
    </source>
</evidence>
<comment type="caution">
    <text evidence="8">The sequence shown here is derived from an EMBL/GenBank/DDBJ whole genome shotgun (WGS) entry which is preliminary data.</text>
</comment>
<evidence type="ECO:0000256" key="3">
    <source>
        <dbReference type="ARBA" id="ARBA00022801"/>
    </source>
</evidence>
<feature type="domain" description="Glycosyl hydrolase family 30 beta sandwich" evidence="7">
    <location>
        <begin position="412"/>
        <end position="471"/>
    </location>
</feature>
<sequence length="473" mass="52369">MNKFIVLFSLIAILISCSSNGSDSNDPIDPNPNITNSNVNFYLTKGDKSQLLSLQPNPLLFSTNVNESITVNPEVTYQEMDGFGFSLTGGSALHLNNMSTSGRSTILNELFGEDNLAVSYLRVSIGASDLDAEPFTYNDLPAGETDENLEQFSISKDQEHLIPVLNEILEINPNIKIMGSPWSAPAWMKTNNNSIGGSLKPEHFSTYANYFVKYIQAYEAEGITIDAITVQNEPYHDGNNPSMFMELMDQTIFIKDHLGPAFETANIDTKIIIWDHNADNTWYATSILDDADANAYIDGSAFHLYNGSINNLTTVHNAYPDKNLYFTEQWVGVNSEFDDNLLWHTRELIVGASRNWCKTVLEWNLASNPNLEPHTQGGCTECLGGITINGNNVERNVGYYIIGHASKFVRPGSHRIASNYSTDLPNVAFKTLTGNLVVIVVNNTEIDKSFNIKTPRESISTTLEAGAVGTYVW</sequence>
<protein>
    <submittedName>
        <fullName evidence="8">Glycoside hydrolase family 30 beta sandwich domain-containing protein</fullName>
    </submittedName>
</protein>
<dbReference type="InterPro" id="IPR033453">
    <property type="entry name" value="Glyco_hydro_30_TIM-barrel"/>
</dbReference>